<feature type="compositionally biased region" description="Low complexity" evidence="1">
    <location>
        <begin position="65"/>
        <end position="82"/>
    </location>
</feature>
<feature type="compositionally biased region" description="Polar residues" evidence="1">
    <location>
        <begin position="109"/>
        <end position="119"/>
    </location>
</feature>
<protein>
    <submittedName>
        <fullName evidence="2">Uncharacterized protein</fullName>
    </submittedName>
</protein>
<feature type="compositionally biased region" description="Acidic residues" evidence="1">
    <location>
        <begin position="630"/>
        <end position="641"/>
    </location>
</feature>
<gene>
    <name evidence="2" type="ORF">LTR78_002056</name>
</gene>
<feature type="compositionally biased region" description="Low complexity" evidence="1">
    <location>
        <begin position="416"/>
        <end position="425"/>
    </location>
</feature>
<organism evidence="2 3">
    <name type="scientific">Recurvomyces mirabilis</name>
    <dbReference type="NCBI Taxonomy" id="574656"/>
    <lineage>
        <taxon>Eukaryota</taxon>
        <taxon>Fungi</taxon>
        <taxon>Dikarya</taxon>
        <taxon>Ascomycota</taxon>
        <taxon>Pezizomycotina</taxon>
        <taxon>Dothideomycetes</taxon>
        <taxon>Dothideomycetidae</taxon>
        <taxon>Mycosphaerellales</taxon>
        <taxon>Teratosphaeriaceae</taxon>
        <taxon>Recurvomyces</taxon>
    </lineage>
</organism>
<feature type="compositionally biased region" description="Polar residues" evidence="1">
    <location>
        <begin position="694"/>
        <end position="710"/>
    </location>
</feature>
<feature type="compositionally biased region" description="Basic and acidic residues" evidence="1">
    <location>
        <begin position="597"/>
        <end position="611"/>
    </location>
</feature>
<keyword evidence="3" id="KW-1185">Reference proteome</keyword>
<feature type="compositionally biased region" description="Acidic residues" evidence="1">
    <location>
        <begin position="296"/>
        <end position="307"/>
    </location>
</feature>
<dbReference type="AlphaFoldDB" id="A0AAE0WU42"/>
<feature type="compositionally biased region" description="Basic and acidic residues" evidence="1">
    <location>
        <begin position="674"/>
        <end position="683"/>
    </location>
</feature>
<comment type="caution">
    <text evidence="2">The sequence shown here is derived from an EMBL/GenBank/DDBJ whole genome shotgun (WGS) entry which is preliminary data.</text>
</comment>
<feature type="compositionally biased region" description="Polar residues" evidence="1">
    <location>
        <begin position="183"/>
        <end position="197"/>
    </location>
</feature>
<feature type="compositionally biased region" description="Basic and acidic residues" evidence="1">
    <location>
        <begin position="431"/>
        <end position="447"/>
    </location>
</feature>
<sequence>MAPVVLADSDDEAEELLDPEQIVDNEHPGAVARTGSATGNNASTTSSEELQERIRRAEADLIAPTASASRMSRQSSMPPSSTSKRRHTAVFVAEPSISPEKRVKRTKTSQKTYSKQRSSGPRADGEGAFSKFRTDDGDEPVRSSRSARFTEHSGAAASSNGLPAGSLHADFLDHQPQVLFRETGSTAVDNESSQQRMIEQARNGMKEVSTSVSKVIESDEPKSSSFPWSASVHTQSTKKAAAEEDRVAGPGDVHDDGADDDPPANGPSATNGIPYDELQTAEEGDIKQVAPVDAREEPESEVVEAEQPESSAQLPQRDLIIAPKSSPRVEITLPAARLDIEIQDATEQTERAGKGRNRKTKADESEKLSSESQAVGLPKEMYVPRPSKRRATHVVEEVIDYSMKPEKAAKARRTKTTTGSKPTGGEEAAPDDTRRQDTDAGLADKKVKQNTISPNKAATNMSAIQVDTKMQNTPVDAKTNMSASSTPQAQARKSPKAEATEDKIFVKPAMPTTSKKAKRSHTTIFEDHVDLTASQRRPSLSQQQTARKSALASIDDSTSTSKATQRRRRVIDNDDDEDEQHRDEDELALEPTSAKAHPSEARSVELEEQPTKKRRGRPPTKKASAKSAELIDEEPSGEDENVAPPSAEAEPRKCGRSRPPKKSIELVNPISEEDTIKQAEKPPKSGAEPWTPAEVSSQIPNGATSGTQEPTPSPEKRPVPGNISTPPQKSSPTSHSPIKSSSIVPLRVGLSKRQRIPSLLRVMRPPTQR</sequence>
<feature type="compositionally biased region" description="Polar residues" evidence="1">
    <location>
        <begin position="449"/>
        <end position="491"/>
    </location>
</feature>
<dbReference type="EMBL" id="JAUTXT010000005">
    <property type="protein sequence ID" value="KAK3677961.1"/>
    <property type="molecule type" value="Genomic_DNA"/>
</dbReference>
<accession>A0AAE0WU42</accession>
<feature type="region of interest" description="Disordered" evidence="1">
    <location>
        <begin position="182"/>
        <end position="325"/>
    </location>
</feature>
<feature type="compositionally biased region" description="Low complexity" evidence="1">
    <location>
        <begin position="34"/>
        <end position="47"/>
    </location>
</feature>
<feature type="compositionally biased region" description="Low complexity" evidence="1">
    <location>
        <begin position="730"/>
        <end position="743"/>
    </location>
</feature>
<dbReference type="Proteomes" id="UP001274830">
    <property type="component" value="Unassembled WGS sequence"/>
</dbReference>
<feature type="compositionally biased region" description="Basic and acidic residues" evidence="1">
    <location>
        <begin position="132"/>
        <end position="142"/>
    </location>
</feature>
<reference evidence="2" key="1">
    <citation type="submission" date="2023-07" db="EMBL/GenBank/DDBJ databases">
        <title>Black Yeasts Isolated from many extreme environments.</title>
        <authorList>
            <person name="Coleine C."/>
            <person name="Stajich J.E."/>
            <person name="Selbmann L."/>
        </authorList>
    </citation>
    <scope>NUCLEOTIDE SEQUENCE</scope>
    <source>
        <strain evidence="2">CCFEE 5485</strain>
    </source>
</reference>
<evidence type="ECO:0000313" key="3">
    <source>
        <dbReference type="Proteomes" id="UP001274830"/>
    </source>
</evidence>
<feature type="region of interest" description="Disordered" evidence="1">
    <location>
        <begin position="342"/>
        <end position="769"/>
    </location>
</feature>
<feature type="compositionally biased region" description="Basic and acidic residues" evidence="1">
    <location>
        <begin position="360"/>
        <end position="369"/>
    </location>
</feature>
<evidence type="ECO:0000256" key="1">
    <source>
        <dbReference type="SAM" id="MobiDB-lite"/>
    </source>
</evidence>
<proteinExistence type="predicted"/>
<name>A0AAE0WU42_9PEZI</name>
<feature type="compositionally biased region" description="Basic residues" evidence="1">
    <location>
        <begin position="612"/>
        <end position="624"/>
    </location>
</feature>
<feature type="compositionally biased region" description="Polar residues" evidence="1">
    <location>
        <begin position="223"/>
        <end position="238"/>
    </location>
</feature>
<feature type="compositionally biased region" description="Basic and acidic residues" evidence="1">
    <location>
        <begin position="50"/>
        <end position="59"/>
    </location>
</feature>
<evidence type="ECO:0000313" key="2">
    <source>
        <dbReference type="EMBL" id="KAK3677961.1"/>
    </source>
</evidence>
<feature type="compositionally biased region" description="Acidic residues" evidence="1">
    <location>
        <begin position="8"/>
        <end position="23"/>
    </location>
</feature>
<feature type="compositionally biased region" description="Basic and acidic residues" evidence="1">
    <location>
        <begin position="495"/>
        <end position="505"/>
    </location>
</feature>
<feature type="compositionally biased region" description="Basic and acidic residues" evidence="1">
    <location>
        <begin position="240"/>
        <end position="256"/>
    </location>
</feature>
<feature type="compositionally biased region" description="Polar residues" evidence="1">
    <location>
        <begin position="532"/>
        <end position="547"/>
    </location>
</feature>
<feature type="region of interest" description="Disordered" evidence="1">
    <location>
        <begin position="1"/>
        <end position="169"/>
    </location>
</feature>